<feature type="compositionally biased region" description="Basic and acidic residues" evidence="1">
    <location>
        <begin position="29"/>
        <end position="41"/>
    </location>
</feature>
<feature type="region of interest" description="Disordered" evidence="1">
    <location>
        <begin position="1"/>
        <end position="44"/>
    </location>
</feature>
<comment type="caution">
    <text evidence="2">The sequence shown here is derived from an EMBL/GenBank/DDBJ whole genome shotgun (WGS) entry which is preliminary data.</text>
</comment>
<proteinExistence type="predicted"/>
<dbReference type="AlphaFoldDB" id="A0A5C6NE78"/>
<accession>A0A5C6NE78</accession>
<protein>
    <submittedName>
        <fullName evidence="2">Uncharacterized protein</fullName>
    </submittedName>
</protein>
<gene>
    <name evidence="2" type="ORF">D4764_03G0012780</name>
</gene>
<dbReference type="Proteomes" id="UP000324091">
    <property type="component" value="Chromosome 3"/>
</dbReference>
<evidence type="ECO:0000313" key="2">
    <source>
        <dbReference type="EMBL" id="TWW64270.1"/>
    </source>
</evidence>
<organism evidence="2 3">
    <name type="scientific">Takifugu flavidus</name>
    <name type="common">sansaifugu</name>
    <dbReference type="NCBI Taxonomy" id="433684"/>
    <lineage>
        <taxon>Eukaryota</taxon>
        <taxon>Metazoa</taxon>
        <taxon>Chordata</taxon>
        <taxon>Craniata</taxon>
        <taxon>Vertebrata</taxon>
        <taxon>Euteleostomi</taxon>
        <taxon>Actinopterygii</taxon>
        <taxon>Neopterygii</taxon>
        <taxon>Teleostei</taxon>
        <taxon>Neoteleostei</taxon>
        <taxon>Acanthomorphata</taxon>
        <taxon>Eupercaria</taxon>
        <taxon>Tetraodontiformes</taxon>
        <taxon>Tetradontoidea</taxon>
        <taxon>Tetraodontidae</taxon>
        <taxon>Takifugu</taxon>
    </lineage>
</organism>
<sequence>MGGGVKEKEDEGDASLSSCSDSNNESDEEIRTENIDMKDPTHINQPPFIKKVRPCLLLRPPRCLRRNSSLLLPADSPFLSRETGYGIYGRYNRRRSSQSHYTLDKPIQTSKTSPSLCHLTPTGARSNPGFIQKQIFEVDPAEAQAAASTSGSCNGPLPLQVAIIG</sequence>
<evidence type="ECO:0000256" key="1">
    <source>
        <dbReference type="SAM" id="MobiDB-lite"/>
    </source>
</evidence>
<evidence type="ECO:0000313" key="3">
    <source>
        <dbReference type="Proteomes" id="UP000324091"/>
    </source>
</evidence>
<reference evidence="2 3" key="1">
    <citation type="submission" date="2019-04" db="EMBL/GenBank/DDBJ databases">
        <title>Chromosome genome assembly for Takifugu flavidus.</title>
        <authorList>
            <person name="Xiao S."/>
        </authorList>
    </citation>
    <scope>NUCLEOTIDE SEQUENCE [LARGE SCALE GENOMIC DNA]</scope>
    <source>
        <strain evidence="2">HTHZ2018</strain>
        <tissue evidence="2">Muscle</tissue>
    </source>
</reference>
<dbReference type="EMBL" id="RHFK02000016">
    <property type="protein sequence ID" value="TWW64270.1"/>
    <property type="molecule type" value="Genomic_DNA"/>
</dbReference>
<keyword evidence="3" id="KW-1185">Reference proteome</keyword>
<name>A0A5C6NE78_9TELE</name>